<evidence type="ECO:0000313" key="2">
    <source>
        <dbReference type="Proteomes" id="UP000576480"/>
    </source>
</evidence>
<dbReference type="AlphaFoldDB" id="A0A6V8PYP9"/>
<accession>A0A6V8PYP9</accession>
<protein>
    <submittedName>
        <fullName evidence="1">Uncharacterized protein</fullName>
    </submittedName>
</protein>
<proteinExistence type="predicted"/>
<dbReference type="Proteomes" id="UP000576480">
    <property type="component" value="Unassembled WGS sequence"/>
</dbReference>
<feature type="non-terminal residue" evidence="1">
    <location>
        <position position="39"/>
    </location>
</feature>
<reference evidence="1 2" key="1">
    <citation type="journal article" date="2020" name="Front. Microbiol.">
        <title>Single-cell genomics of novel Actinobacteria with the Wood-Ljungdahl pathway discovered in a serpentinizing system.</title>
        <authorList>
            <person name="Merino N."/>
            <person name="Kawai M."/>
            <person name="Boyd E.S."/>
            <person name="Colman D.R."/>
            <person name="McGlynn S.E."/>
            <person name="Nealson K.H."/>
            <person name="Kurokawa K."/>
            <person name="Hongoh Y."/>
        </authorList>
    </citation>
    <scope>NUCLEOTIDE SEQUENCE [LARGE SCALE GENOMIC DNA]</scope>
    <source>
        <strain evidence="1 2">S43</strain>
    </source>
</reference>
<sequence>MAAPAHIQGSGFSLGCKGSPADAFDKLALLTLDSHWVGS</sequence>
<gene>
    <name evidence="1" type="ORF">HKBW3S43_01984</name>
</gene>
<organism evidence="1 2">
    <name type="scientific">Candidatus Hakubella thermalkaliphila</name>
    <dbReference type="NCBI Taxonomy" id="2754717"/>
    <lineage>
        <taxon>Bacteria</taxon>
        <taxon>Bacillati</taxon>
        <taxon>Actinomycetota</taxon>
        <taxon>Actinomycetota incertae sedis</taxon>
        <taxon>Candidatus Hakubellales</taxon>
        <taxon>Candidatus Hakubellaceae</taxon>
        <taxon>Candidatus Hakubella</taxon>
    </lineage>
</organism>
<name>A0A6V8PYP9_9ACTN</name>
<dbReference type="EMBL" id="BLSB01000474">
    <property type="protein sequence ID" value="GFP36196.1"/>
    <property type="molecule type" value="Genomic_DNA"/>
</dbReference>
<comment type="caution">
    <text evidence="1">The sequence shown here is derived from an EMBL/GenBank/DDBJ whole genome shotgun (WGS) entry which is preliminary data.</text>
</comment>
<evidence type="ECO:0000313" key="1">
    <source>
        <dbReference type="EMBL" id="GFP36196.1"/>
    </source>
</evidence>